<dbReference type="SUPFAM" id="SSF53850">
    <property type="entry name" value="Periplasmic binding protein-like II"/>
    <property type="match status" value="1"/>
</dbReference>
<dbReference type="PROSITE" id="PS50931">
    <property type="entry name" value="HTH_LYSR"/>
    <property type="match status" value="1"/>
</dbReference>
<dbReference type="GO" id="GO:0000976">
    <property type="term" value="F:transcription cis-regulatory region binding"/>
    <property type="evidence" value="ECO:0007669"/>
    <property type="project" value="TreeGrafter"/>
</dbReference>
<accession>A0A967C8E8</accession>
<dbReference type="InterPro" id="IPR005119">
    <property type="entry name" value="LysR_subst-bd"/>
</dbReference>
<dbReference type="InterPro" id="IPR036388">
    <property type="entry name" value="WH-like_DNA-bd_sf"/>
</dbReference>
<dbReference type="SUPFAM" id="SSF46785">
    <property type="entry name" value="Winged helix' DNA-binding domain"/>
    <property type="match status" value="1"/>
</dbReference>
<comment type="similarity">
    <text evidence="1">Belongs to the LysR transcriptional regulatory family.</text>
</comment>
<dbReference type="PRINTS" id="PR00039">
    <property type="entry name" value="HTHLYSR"/>
</dbReference>
<dbReference type="RefSeq" id="WP_167223430.1">
    <property type="nucleotide sequence ID" value="NZ_JAAQPH010000005.1"/>
</dbReference>
<sequence>MLNAQWLETFTVLCETGHFTRTADLLGMTQPGVSQHLRKLEEQLGQALISRQGKSFSLTPAGEAVLTVGRARRIEDQTLRETIQNDDPDVGKVSIACSGSFAMLLYPHLLPLMRDAPRLMMRLEATPQDDILRGVLTRRFDLGIVGRKPDHPRLDAIRLGEEQLCLLLPARDAPEQITFKDLEARGFVAHPDGFAYADELFAFNFPDDFKGSDRLHVRAFVNQISQIPAPVAHGIGYTLLPRSGVEAFPRREDLRIAPLIKTRRHELWLTFERGRRMPARLARISDVIMAVAKTLEPE</sequence>
<protein>
    <submittedName>
        <fullName evidence="6">LysR family transcriptional regulator</fullName>
    </submittedName>
</protein>
<dbReference type="Pfam" id="PF00126">
    <property type="entry name" value="HTH_1"/>
    <property type="match status" value="1"/>
</dbReference>
<evidence type="ECO:0000259" key="5">
    <source>
        <dbReference type="PROSITE" id="PS50931"/>
    </source>
</evidence>
<dbReference type="PANTHER" id="PTHR30126">
    <property type="entry name" value="HTH-TYPE TRANSCRIPTIONAL REGULATOR"/>
    <property type="match status" value="1"/>
</dbReference>
<comment type="caution">
    <text evidence="6">The sequence shown here is derived from an EMBL/GenBank/DDBJ whole genome shotgun (WGS) entry which is preliminary data.</text>
</comment>
<feature type="domain" description="HTH lysR-type" evidence="5">
    <location>
        <begin position="2"/>
        <end position="59"/>
    </location>
</feature>
<reference evidence="6" key="1">
    <citation type="submission" date="2020-03" db="EMBL/GenBank/DDBJ databases">
        <title>Genome of Pelagibius litoralis DSM 21314T.</title>
        <authorList>
            <person name="Wang G."/>
        </authorList>
    </citation>
    <scope>NUCLEOTIDE SEQUENCE</scope>
    <source>
        <strain evidence="6">DSM 21314</strain>
    </source>
</reference>
<dbReference type="CDD" id="cd05466">
    <property type="entry name" value="PBP2_LTTR_substrate"/>
    <property type="match status" value="1"/>
</dbReference>
<dbReference type="AlphaFoldDB" id="A0A967C8E8"/>
<dbReference type="InterPro" id="IPR000847">
    <property type="entry name" value="LysR_HTH_N"/>
</dbReference>
<dbReference type="Gene3D" id="3.40.190.10">
    <property type="entry name" value="Periplasmic binding protein-like II"/>
    <property type="match status" value="2"/>
</dbReference>
<dbReference type="InterPro" id="IPR036390">
    <property type="entry name" value="WH_DNA-bd_sf"/>
</dbReference>
<evidence type="ECO:0000256" key="1">
    <source>
        <dbReference type="ARBA" id="ARBA00009437"/>
    </source>
</evidence>
<keyword evidence="7" id="KW-1185">Reference proteome</keyword>
<keyword evidence="3" id="KW-0238">DNA-binding</keyword>
<keyword evidence="4" id="KW-0804">Transcription</keyword>
<dbReference type="Gene3D" id="1.10.10.10">
    <property type="entry name" value="Winged helix-like DNA-binding domain superfamily/Winged helix DNA-binding domain"/>
    <property type="match status" value="1"/>
</dbReference>
<dbReference type="GO" id="GO:0003700">
    <property type="term" value="F:DNA-binding transcription factor activity"/>
    <property type="evidence" value="ECO:0007669"/>
    <property type="project" value="InterPro"/>
</dbReference>
<evidence type="ECO:0000256" key="3">
    <source>
        <dbReference type="ARBA" id="ARBA00023125"/>
    </source>
</evidence>
<dbReference type="PANTHER" id="PTHR30126:SF99">
    <property type="entry name" value="TRANSCRIPTIONAL REGULATOR LYSR FAMILY"/>
    <property type="match status" value="1"/>
</dbReference>
<dbReference type="Pfam" id="PF03466">
    <property type="entry name" value="LysR_substrate"/>
    <property type="match status" value="1"/>
</dbReference>
<name>A0A967C8E8_9PROT</name>
<keyword evidence="2" id="KW-0805">Transcription regulation</keyword>
<dbReference type="Proteomes" id="UP000761264">
    <property type="component" value="Unassembled WGS sequence"/>
</dbReference>
<proteinExistence type="inferred from homology"/>
<organism evidence="6 7">
    <name type="scientific">Pelagibius litoralis</name>
    <dbReference type="NCBI Taxonomy" id="374515"/>
    <lineage>
        <taxon>Bacteria</taxon>
        <taxon>Pseudomonadati</taxon>
        <taxon>Pseudomonadota</taxon>
        <taxon>Alphaproteobacteria</taxon>
        <taxon>Rhodospirillales</taxon>
        <taxon>Rhodovibrionaceae</taxon>
        <taxon>Pelagibius</taxon>
    </lineage>
</organism>
<evidence type="ECO:0000313" key="7">
    <source>
        <dbReference type="Proteomes" id="UP000761264"/>
    </source>
</evidence>
<evidence type="ECO:0000313" key="6">
    <source>
        <dbReference type="EMBL" id="NIA68637.1"/>
    </source>
</evidence>
<dbReference type="EMBL" id="JAAQPH010000005">
    <property type="protein sequence ID" value="NIA68637.1"/>
    <property type="molecule type" value="Genomic_DNA"/>
</dbReference>
<gene>
    <name evidence="6" type="ORF">HBA54_08540</name>
</gene>
<evidence type="ECO:0000256" key="2">
    <source>
        <dbReference type="ARBA" id="ARBA00023015"/>
    </source>
</evidence>
<evidence type="ECO:0000256" key="4">
    <source>
        <dbReference type="ARBA" id="ARBA00023163"/>
    </source>
</evidence>